<dbReference type="RefSeq" id="WP_013795861.1">
    <property type="nucleotide sequence ID" value="NC_015559.1"/>
</dbReference>
<dbReference type="Pfam" id="PF03992">
    <property type="entry name" value="ABM"/>
    <property type="match status" value="1"/>
</dbReference>
<feature type="domain" description="ABM" evidence="1">
    <location>
        <begin position="1"/>
        <end position="73"/>
    </location>
</feature>
<dbReference type="EMBL" id="CP002771">
    <property type="protein sequence ID" value="AEF54386.1"/>
    <property type="molecule type" value="Genomic_DNA"/>
</dbReference>
<keyword evidence="2" id="KW-0503">Monooxygenase</keyword>
<accession>F6CWN6</accession>
<keyword evidence="2" id="KW-0560">Oxidoreductase</keyword>
<gene>
    <name evidence="2" type="ordered locus">Mar181_1343</name>
</gene>
<dbReference type="SUPFAM" id="SSF54909">
    <property type="entry name" value="Dimeric alpha+beta barrel"/>
    <property type="match status" value="1"/>
</dbReference>
<evidence type="ECO:0000259" key="1">
    <source>
        <dbReference type="Pfam" id="PF03992"/>
    </source>
</evidence>
<name>F6CWN6_MARPP</name>
<organism evidence="2 3">
    <name type="scientific">Marinomonas posidonica (strain CECT 7376 / NCIMB 14433 / IVIA-Po-181)</name>
    <dbReference type="NCBI Taxonomy" id="491952"/>
    <lineage>
        <taxon>Bacteria</taxon>
        <taxon>Pseudomonadati</taxon>
        <taxon>Pseudomonadota</taxon>
        <taxon>Gammaproteobacteria</taxon>
        <taxon>Oceanospirillales</taxon>
        <taxon>Oceanospirillaceae</taxon>
        <taxon>Marinomonas</taxon>
    </lineage>
</organism>
<reference evidence="2 3" key="1">
    <citation type="journal article" date="2012" name="Stand. Genomic Sci.">
        <title>Complete genome sequence of Marinomonas posidonica type strain (IVIA-Po-181(T)).</title>
        <authorList>
            <person name="Lucas-Elio P."/>
            <person name="Goodwin L."/>
            <person name="Woyke T."/>
            <person name="Pitluck S."/>
            <person name="Nolan M."/>
            <person name="Kyrpides N.C."/>
            <person name="Detter J.C."/>
            <person name="Copeland A."/>
            <person name="Lu M."/>
            <person name="Bruce D."/>
            <person name="Detter C."/>
            <person name="Tapia R."/>
            <person name="Han S."/>
            <person name="Land M.L."/>
            <person name="Ivanova N."/>
            <person name="Mikhailova N."/>
            <person name="Johnston A.W."/>
            <person name="Sanchez-Amat A."/>
        </authorList>
    </citation>
    <scope>NUCLEOTIDE SEQUENCE [LARGE SCALE GENOMIC DNA]</scope>
    <source>
        <strain evidence="3">CECT 7376 / NCIMB 14433 / IVIA-Po-181</strain>
    </source>
</reference>
<sequence length="100" mass="11594">MIIAIVKASILNGKHKELREVANILQFEYAPKEDGCEEYESFIDGDTFITIERWRDQASLDWHLKAAHVEEYVPKLRECVVDGCFDVQFIQSDDVSFARI</sequence>
<dbReference type="InterPro" id="IPR007138">
    <property type="entry name" value="ABM_dom"/>
</dbReference>
<dbReference type="GO" id="GO:0004497">
    <property type="term" value="F:monooxygenase activity"/>
    <property type="evidence" value="ECO:0007669"/>
    <property type="project" value="UniProtKB-KW"/>
</dbReference>
<dbReference type="OrthoDB" id="9812192at2"/>
<dbReference type="HOGENOM" id="CLU_131496_11_1_6"/>
<evidence type="ECO:0000313" key="3">
    <source>
        <dbReference type="Proteomes" id="UP000009230"/>
    </source>
</evidence>
<dbReference type="Proteomes" id="UP000009230">
    <property type="component" value="Chromosome"/>
</dbReference>
<evidence type="ECO:0000313" key="2">
    <source>
        <dbReference type="EMBL" id="AEF54386.1"/>
    </source>
</evidence>
<dbReference type="Gene3D" id="3.30.70.100">
    <property type="match status" value="1"/>
</dbReference>
<keyword evidence="3" id="KW-1185">Reference proteome</keyword>
<proteinExistence type="predicted"/>
<dbReference type="AlphaFoldDB" id="F6CWN6"/>
<dbReference type="KEGG" id="mpc:Mar181_1343"/>
<dbReference type="InterPro" id="IPR011008">
    <property type="entry name" value="Dimeric_a/b-barrel"/>
</dbReference>
<protein>
    <submittedName>
        <fullName evidence="2">Antibiotic biosynthesis monooxygenase</fullName>
    </submittedName>
</protein>
<dbReference type="eggNOG" id="COG1359">
    <property type="taxonomic scope" value="Bacteria"/>
</dbReference>